<organism evidence="1 2">
    <name type="scientific">Campylobacter concisus</name>
    <dbReference type="NCBI Taxonomy" id="199"/>
    <lineage>
        <taxon>Bacteria</taxon>
        <taxon>Pseudomonadati</taxon>
        <taxon>Campylobacterota</taxon>
        <taxon>Epsilonproteobacteria</taxon>
        <taxon>Campylobacterales</taxon>
        <taxon>Campylobacteraceae</taxon>
        <taxon>Campylobacter</taxon>
    </lineage>
</organism>
<protein>
    <recommendedName>
        <fullName evidence="3">Restriction endonuclease</fullName>
    </recommendedName>
</protein>
<evidence type="ECO:0000313" key="2">
    <source>
        <dbReference type="Proteomes" id="UP000192671"/>
    </source>
</evidence>
<reference evidence="1 2" key="1">
    <citation type="journal article" date="2017" name="Gene Rep">
        <title>The ribosomal RNA operon (rrn) of Campylobacter concisus supports molecular typing to genomospecies level.</title>
        <authorList>
            <person name="Huq M."/>
            <person name="Van T.T.H."/>
            <person name="Gurtler V."/>
            <person name="Elshagmani E."/>
            <person name="Allemailem K.S."/>
            <person name="Smooker P.M."/>
            <person name="Istivan T.S."/>
        </authorList>
    </citation>
    <scope>NUCLEOTIDE SEQUENCE [LARGE SCALE GENOMIC DNA]</scope>
    <source>
        <strain evidence="1 2">RCH 26</strain>
    </source>
</reference>
<accession>A0A1X0U1C7</accession>
<dbReference type="EMBL" id="LVWL01000021">
    <property type="protein sequence ID" value="ORI06665.1"/>
    <property type="molecule type" value="Genomic_DNA"/>
</dbReference>
<evidence type="ECO:0008006" key="3">
    <source>
        <dbReference type="Google" id="ProtNLM"/>
    </source>
</evidence>
<dbReference type="RefSeq" id="WP_107811575.1">
    <property type="nucleotide sequence ID" value="NZ_CABPTY010000004.1"/>
</dbReference>
<dbReference type="AlphaFoldDB" id="A0A1X0U1C7"/>
<dbReference type="Proteomes" id="UP000192671">
    <property type="component" value="Unassembled WGS sequence"/>
</dbReference>
<name>A0A1X0U1C7_9BACT</name>
<gene>
    <name evidence="1" type="ORF">A3835_07855</name>
</gene>
<comment type="caution">
    <text evidence="1">The sequence shown here is derived from an EMBL/GenBank/DDBJ whole genome shotgun (WGS) entry which is preliminary data.</text>
</comment>
<proteinExistence type="predicted"/>
<evidence type="ECO:0000313" key="1">
    <source>
        <dbReference type="EMBL" id="ORI06665.1"/>
    </source>
</evidence>
<sequence length="237" mass="27780">MNQKECVVEALASLGGMATLFDLYHKTDVSTWGSKTPFASIRRIVQTNKEFYKIRAGLWGLCEFRDKNLAKTGDSKSEQNEKFTHSYFQGVIVEIGNLRHFQTFIPAQDKNKIYKSDKKLCELASLSEIYKFSYEDIVKRAKTIDAIWFNERNLPNSFYEVEHSTDFKNSLNKFFELQDFNARMFIVADKKREREYESVLRASIYEQIAQKVKFASYEDISRQLERESEQAFIKMGI</sequence>